<dbReference type="InterPro" id="IPR041260">
    <property type="entry name" value="Sld7_C"/>
</dbReference>
<feature type="compositionally biased region" description="Basic and acidic residues" evidence="1">
    <location>
        <begin position="203"/>
        <end position="213"/>
    </location>
</feature>
<gene>
    <name evidence="3" type="ORF">PAXINDRAFT_183048</name>
</gene>
<feature type="region of interest" description="Disordered" evidence="1">
    <location>
        <begin position="238"/>
        <end position="288"/>
    </location>
</feature>
<dbReference type="AlphaFoldDB" id="A0A0C9SSS5"/>
<feature type="region of interest" description="Disordered" evidence="1">
    <location>
        <begin position="94"/>
        <end position="173"/>
    </location>
</feature>
<feature type="domain" description="Sld7 C-terminal" evidence="2">
    <location>
        <begin position="286"/>
        <end position="354"/>
    </location>
</feature>
<evidence type="ECO:0000313" key="4">
    <source>
        <dbReference type="Proteomes" id="UP000053647"/>
    </source>
</evidence>
<reference evidence="4" key="2">
    <citation type="submission" date="2015-01" db="EMBL/GenBank/DDBJ databases">
        <title>Evolutionary Origins and Diversification of the Mycorrhizal Mutualists.</title>
        <authorList>
            <consortium name="DOE Joint Genome Institute"/>
            <consortium name="Mycorrhizal Genomics Consortium"/>
            <person name="Kohler A."/>
            <person name="Kuo A."/>
            <person name="Nagy L.G."/>
            <person name="Floudas D."/>
            <person name="Copeland A."/>
            <person name="Barry K.W."/>
            <person name="Cichocki N."/>
            <person name="Veneault-Fourrey C."/>
            <person name="LaButti K."/>
            <person name="Lindquist E.A."/>
            <person name="Lipzen A."/>
            <person name="Lundell T."/>
            <person name="Morin E."/>
            <person name="Murat C."/>
            <person name="Riley R."/>
            <person name="Ohm R."/>
            <person name="Sun H."/>
            <person name="Tunlid A."/>
            <person name="Henrissat B."/>
            <person name="Grigoriev I.V."/>
            <person name="Hibbett D.S."/>
            <person name="Martin F."/>
        </authorList>
    </citation>
    <scope>NUCLEOTIDE SEQUENCE [LARGE SCALE GENOMIC DNA]</scope>
    <source>
        <strain evidence="4">ATCC 200175</strain>
    </source>
</reference>
<name>A0A0C9SSS5_PAXIN</name>
<sequence>MRGRPSLRLKGTVYLKDVWIDDAGEVYMDIHPFATLSRVYLENILCLSHLIPASHDMYGPKRTEVGVRVSLGDTDGPETTEIIIYGEADTLLCPPQLSSATPSSESSGSPPQTIRVARITPTPRPPRPDDPTPRKPPAHLYGGSAIRELGANKRIKPRSISGKDKAKANERDEDDIVRRAREVMLHLPGSNVPVNGRAKAKDKRMESIADKAKQKSHGKGQPSFKDSVFKVPELPAKARRRQEDAGTDVFGIVEPPLTSTNGSSAKGKGKAKDTGLDGEDGESSSEATNKIVLKKSAVRHLANAGISRSHPEFKDLFGFVYRGAAFALRAQIKTSHLSTQAVEAITEAHVKLYVLTPDTQELGIMLTMGNLRLLGAFIGVRANWRGSSGGLGLSINLLHVRHAKEGRIRRLSDFYGEFNHGTMFPARQTHLNIDPKSLEPGSMPCAKHRVPVHSVESWKAMQSHVGLLFIRVFMAHCCSVVKASVSSPAHLHRGRWGENSDRRRRGKFAILSAKVPLNMPSGKFTPLELLTDNPMEPLSW</sequence>
<organism evidence="3 4">
    <name type="scientific">Paxillus involutus ATCC 200175</name>
    <dbReference type="NCBI Taxonomy" id="664439"/>
    <lineage>
        <taxon>Eukaryota</taxon>
        <taxon>Fungi</taxon>
        <taxon>Dikarya</taxon>
        <taxon>Basidiomycota</taxon>
        <taxon>Agaricomycotina</taxon>
        <taxon>Agaricomycetes</taxon>
        <taxon>Agaricomycetidae</taxon>
        <taxon>Boletales</taxon>
        <taxon>Paxilineae</taxon>
        <taxon>Paxillaceae</taxon>
        <taxon>Paxillus</taxon>
    </lineage>
</organism>
<protein>
    <recommendedName>
        <fullName evidence="2">Sld7 C-terminal domain-containing protein</fullName>
    </recommendedName>
</protein>
<feature type="region of interest" description="Disordered" evidence="1">
    <location>
        <begin position="189"/>
        <end position="226"/>
    </location>
</feature>
<evidence type="ECO:0000256" key="1">
    <source>
        <dbReference type="SAM" id="MobiDB-lite"/>
    </source>
</evidence>
<dbReference type="HOGENOM" id="CLU_504429_0_0_1"/>
<accession>A0A0C9SSS5</accession>
<dbReference type="OrthoDB" id="5599874at2759"/>
<dbReference type="Proteomes" id="UP000053647">
    <property type="component" value="Unassembled WGS sequence"/>
</dbReference>
<keyword evidence="4" id="KW-1185">Reference proteome</keyword>
<dbReference type="EMBL" id="KN821469">
    <property type="protein sequence ID" value="KIJ04840.1"/>
    <property type="molecule type" value="Genomic_DNA"/>
</dbReference>
<feature type="compositionally biased region" description="Basic and acidic residues" evidence="1">
    <location>
        <begin position="161"/>
        <end position="173"/>
    </location>
</feature>
<evidence type="ECO:0000313" key="3">
    <source>
        <dbReference type="EMBL" id="KIJ04840.1"/>
    </source>
</evidence>
<reference evidence="3 4" key="1">
    <citation type="submission" date="2014-06" db="EMBL/GenBank/DDBJ databases">
        <authorList>
            <consortium name="DOE Joint Genome Institute"/>
            <person name="Kuo A."/>
            <person name="Kohler A."/>
            <person name="Nagy L.G."/>
            <person name="Floudas D."/>
            <person name="Copeland A."/>
            <person name="Barry K.W."/>
            <person name="Cichocki N."/>
            <person name="Veneault-Fourrey C."/>
            <person name="LaButti K."/>
            <person name="Lindquist E.A."/>
            <person name="Lipzen A."/>
            <person name="Lundell T."/>
            <person name="Morin E."/>
            <person name="Murat C."/>
            <person name="Sun H."/>
            <person name="Tunlid A."/>
            <person name="Henrissat B."/>
            <person name="Grigoriev I.V."/>
            <person name="Hibbett D.S."/>
            <person name="Martin F."/>
            <person name="Nordberg H.P."/>
            <person name="Cantor M.N."/>
            <person name="Hua S.X."/>
        </authorList>
    </citation>
    <scope>NUCLEOTIDE SEQUENCE [LARGE SCALE GENOMIC DNA]</scope>
    <source>
        <strain evidence="3 4">ATCC 200175</strain>
    </source>
</reference>
<proteinExistence type="predicted"/>
<evidence type="ECO:0000259" key="2">
    <source>
        <dbReference type="Pfam" id="PF18596"/>
    </source>
</evidence>
<feature type="compositionally biased region" description="Low complexity" evidence="1">
    <location>
        <begin position="95"/>
        <end position="111"/>
    </location>
</feature>
<dbReference type="Pfam" id="PF18596">
    <property type="entry name" value="Sld7_C"/>
    <property type="match status" value="1"/>
</dbReference>